<gene>
    <name evidence="1" type="ORF">Fmac_002600</name>
</gene>
<reference evidence="1 2" key="1">
    <citation type="submission" date="2024-08" db="EMBL/GenBank/DDBJ databases">
        <title>Insights into the chromosomal genome structure of Flemingia macrophylla.</title>
        <authorList>
            <person name="Ding Y."/>
            <person name="Zhao Y."/>
            <person name="Bi W."/>
            <person name="Wu M."/>
            <person name="Zhao G."/>
            <person name="Gong Y."/>
            <person name="Li W."/>
            <person name="Zhang P."/>
        </authorList>
    </citation>
    <scope>NUCLEOTIDE SEQUENCE [LARGE SCALE GENOMIC DNA]</scope>
    <source>
        <strain evidence="1">DYQJB</strain>
        <tissue evidence="1">Leaf</tissue>
    </source>
</reference>
<accession>A0ABD1NKD5</accession>
<protein>
    <submittedName>
        <fullName evidence="1">Uncharacterized protein</fullName>
    </submittedName>
</protein>
<sequence length="68" mass="8059">MKTLKGLVVYQTQTFIEAWRRRAWGLMVVSRLVEELRESKSRLKTELMEHKLLKESIAVVLGRSEERD</sequence>
<evidence type="ECO:0000313" key="2">
    <source>
        <dbReference type="Proteomes" id="UP001603857"/>
    </source>
</evidence>
<dbReference type="EMBL" id="JBGMDY010000001">
    <property type="protein sequence ID" value="KAL2348600.1"/>
    <property type="molecule type" value="Genomic_DNA"/>
</dbReference>
<dbReference type="AlphaFoldDB" id="A0ABD1NKD5"/>
<comment type="caution">
    <text evidence="1">The sequence shown here is derived from an EMBL/GenBank/DDBJ whole genome shotgun (WGS) entry which is preliminary data.</text>
</comment>
<keyword evidence="2" id="KW-1185">Reference proteome</keyword>
<name>A0ABD1NKD5_9FABA</name>
<evidence type="ECO:0000313" key="1">
    <source>
        <dbReference type="EMBL" id="KAL2348600.1"/>
    </source>
</evidence>
<dbReference type="Proteomes" id="UP001603857">
    <property type="component" value="Unassembled WGS sequence"/>
</dbReference>
<organism evidence="1 2">
    <name type="scientific">Flemingia macrophylla</name>
    <dbReference type="NCBI Taxonomy" id="520843"/>
    <lineage>
        <taxon>Eukaryota</taxon>
        <taxon>Viridiplantae</taxon>
        <taxon>Streptophyta</taxon>
        <taxon>Embryophyta</taxon>
        <taxon>Tracheophyta</taxon>
        <taxon>Spermatophyta</taxon>
        <taxon>Magnoliopsida</taxon>
        <taxon>eudicotyledons</taxon>
        <taxon>Gunneridae</taxon>
        <taxon>Pentapetalae</taxon>
        <taxon>rosids</taxon>
        <taxon>fabids</taxon>
        <taxon>Fabales</taxon>
        <taxon>Fabaceae</taxon>
        <taxon>Papilionoideae</taxon>
        <taxon>50 kb inversion clade</taxon>
        <taxon>NPAAA clade</taxon>
        <taxon>indigoferoid/millettioid clade</taxon>
        <taxon>Phaseoleae</taxon>
        <taxon>Flemingia</taxon>
    </lineage>
</organism>
<proteinExistence type="predicted"/>